<dbReference type="AlphaFoldDB" id="L8B971"/>
<evidence type="ECO:0000313" key="1">
    <source>
        <dbReference type="EMBL" id="CCE89222.1"/>
    </source>
</evidence>
<dbReference type="EMBL" id="HE613568">
    <property type="protein sequence ID" value="CCE89222.1"/>
    <property type="molecule type" value="Genomic_DNA"/>
</dbReference>
<reference evidence="1" key="1">
    <citation type="journal article" date="2014" name="PLoS ONE">
        <title>Mitochondrial Genome of Phlebia radiata Is the Second Largest (156 kbp) among Fungi and Features Signs of Genome Flexibility and Recent Recombination Events.</title>
        <authorList>
            <person name="Salavirta H."/>
            <person name="Oksanen I."/>
            <person name="Kuuskeri J."/>
            <person name="Makela M."/>
            <person name="Laine P."/>
            <person name="Paulin L."/>
            <person name="Lundell T."/>
        </authorList>
    </citation>
    <scope>NUCLEOTIDE SEQUENCE</scope>
    <source>
        <strain evidence="1">79</strain>
    </source>
</reference>
<protein>
    <submittedName>
        <fullName evidence="1">Uncharacterized protein</fullName>
    </submittedName>
</protein>
<name>L8B971_PHLRA</name>
<proteinExistence type="predicted"/>
<organism evidence="1">
    <name type="scientific">Phlebia radiata</name>
    <name type="common">White-rot fungus</name>
    <dbReference type="NCBI Taxonomy" id="5308"/>
    <lineage>
        <taxon>Eukaryota</taxon>
        <taxon>Fungi</taxon>
        <taxon>Dikarya</taxon>
        <taxon>Basidiomycota</taxon>
        <taxon>Agaricomycotina</taxon>
        <taxon>Agaricomycetes</taxon>
        <taxon>Polyporales</taxon>
        <taxon>Meruliaceae</taxon>
        <taxon>Phlebia</taxon>
    </lineage>
</organism>
<accession>L8B971</accession>
<gene>
    <name evidence="1" type="ORF">PRA_mt0137</name>
</gene>
<geneLocation type="mitochondrion" evidence="1"/>
<dbReference type="RefSeq" id="YP_007374935.1">
    <property type="nucleotide sequence ID" value="NC_020148.1"/>
</dbReference>
<dbReference type="GeneID" id="14469593"/>
<keyword evidence="1" id="KW-0496">Mitochondrion</keyword>
<sequence length="53" mass="6587">MLETPDNFYYLLFNNLRLKHKSFIKDNQQERGRINIQIYLIFLILRDYTYNGE</sequence>